<keyword evidence="4" id="KW-0206">Cytoskeleton</keyword>
<reference evidence="9 10" key="1">
    <citation type="submission" date="2014-06" db="EMBL/GenBank/DDBJ databases">
        <authorList>
            <person name="Swart Estienne"/>
        </authorList>
    </citation>
    <scope>NUCLEOTIDE SEQUENCE [LARGE SCALE GENOMIC DNA]</scope>
    <source>
        <strain evidence="9 10">130c</strain>
    </source>
</reference>
<evidence type="ECO:0000313" key="9">
    <source>
        <dbReference type="EMBL" id="CDW91111.1"/>
    </source>
</evidence>
<keyword evidence="10" id="KW-1185">Reference proteome</keyword>
<comment type="subcellular location">
    <subcellularLocation>
        <location evidence="1">Cell projection</location>
        <location evidence="1">Cilium</location>
    </subcellularLocation>
    <subcellularLocation>
        <location evidence="2">Cytoplasm</location>
        <location evidence="2">Cytoskeleton</location>
    </subcellularLocation>
</comment>
<evidence type="ECO:0000256" key="3">
    <source>
        <dbReference type="ARBA" id="ARBA00022490"/>
    </source>
</evidence>
<dbReference type="GO" id="GO:0006241">
    <property type="term" value="P:CTP biosynthetic process"/>
    <property type="evidence" value="ECO:0007669"/>
    <property type="project" value="InterPro"/>
</dbReference>
<accession>A0A078BA39</accession>
<evidence type="ECO:0000256" key="7">
    <source>
        <dbReference type="RuleBase" id="RU004011"/>
    </source>
</evidence>
<dbReference type="PANTHER" id="PTHR43109">
    <property type="entry name" value="NUCLEOSIDE DIPHOSPHATE KINASE 7"/>
    <property type="match status" value="1"/>
</dbReference>
<dbReference type="PROSITE" id="PS51374">
    <property type="entry name" value="NDPK_LIKE"/>
    <property type="match status" value="2"/>
</dbReference>
<evidence type="ECO:0000256" key="4">
    <source>
        <dbReference type="ARBA" id="ARBA00023212"/>
    </source>
</evidence>
<dbReference type="PRINTS" id="PR01243">
    <property type="entry name" value="NUCDPKINASE"/>
</dbReference>
<comment type="caution">
    <text evidence="6">Lacks conserved residue(s) required for the propagation of feature annotation.</text>
</comment>
<dbReference type="Proteomes" id="UP000039865">
    <property type="component" value="Unassembled WGS sequence"/>
</dbReference>
<name>A0A078BA39_STYLE</name>
<dbReference type="SMART" id="SM00562">
    <property type="entry name" value="NDK"/>
    <property type="match status" value="2"/>
</dbReference>
<keyword evidence="3" id="KW-0963">Cytoplasm</keyword>
<evidence type="ECO:0000313" key="10">
    <source>
        <dbReference type="Proteomes" id="UP000039865"/>
    </source>
</evidence>
<dbReference type="InterPro" id="IPR036850">
    <property type="entry name" value="NDK-like_dom_sf"/>
</dbReference>
<dbReference type="PANTHER" id="PTHR43109:SF2">
    <property type="entry name" value="NUCLEOSIDE DIPHOSPHATE KINASE 7"/>
    <property type="match status" value="1"/>
</dbReference>
<dbReference type="OrthoDB" id="270127at2759"/>
<evidence type="ECO:0000256" key="6">
    <source>
        <dbReference type="PROSITE-ProRule" id="PRU00706"/>
    </source>
</evidence>
<dbReference type="InterPro" id="IPR037993">
    <property type="entry name" value="NDPk7B"/>
</dbReference>
<dbReference type="GO" id="GO:0006228">
    <property type="term" value="P:UTP biosynthetic process"/>
    <property type="evidence" value="ECO:0007669"/>
    <property type="project" value="InterPro"/>
</dbReference>
<dbReference type="Pfam" id="PF00334">
    <property type="entry name" value="NDK"/>
    <property type="match status" value="2"/>
</dbReference>
<keyword evidence="9" id="KW-0418">Kinase</keyword>
<dbReference type="EMBL" id="CCKQ01019100">
    <property type="protein sequence ID" value="CDW91111.1"/>
    <property type="molecule type" value="Genomic_DNA"/>
</dbReference>
<dbReference type="GO" id="GO:0004550">
    <property type="term" value="F:nucleoside diphosphate kinase activity"/>
    <property type="evidence" value="ECO:0007669"/>
    <property type="project" value="InterPro"/>
</dbReference>
<evidence type="ECO:0000256" key="5">
    <source>
        <dbReference type="ARBA" id="ARBA00023273"/>
    </source>
</evidence>
<dbReference type="Gene3D" id="3.30.70.141">
    <property type="entry name" value="Nucleoside diphosphate kinase-like domain"/>
    <property type="match status" value="2"/>
</dbReference>
<keyword evidence="5" id="KW-0966">Cell projection</keyword>
<dbReference type="GO" id="GO:0006183">
    <property type="term" value="P:GTP biosynthetic process"/>
    <property type="evidence" value="ECO:0007669"/>
    <property type="project" value="InterPro"/>
</dbReference>
<organism evidence="9 10">
    <name type="scientific">Stylonychia lemnae</name>
    <name type="common">Ciliate</name>
    <dbReference type="NCBI Taxonomy" id="5949"/>
    <lineage>
        <taxon>Eukaryota</taxon>
        <taxon>Sar</taxon>
        <taxon>Alveolata</taxon>
        <taxon>Ciliophora</taxon>
        <taxon>Intramacronucleata</taxon>
        <taxon>Spirotrichea</taxon>
        <taxon>Stichotrichia</taxon>
        <taxon>Sporadotrichida</taxon>
        <taxon>Oxytrichidae</taxon>
        <taxon>Stylonychinae</taxon>
        <taxon>Stylonychia</taxon>
    </lineage>
</organism>
<dbReference type="SUPFAM" id="SSF54919">
    <property type="entry name" value="Nucleoside diphosphate kinase, NDK"/>
    <property type="match status" value="2"/>
</dbReference>
<keyword evidence="9" id="KW-0808">Transferase</keyword>
<dbReference type="InParanoid" id="A0A078BA39"/>
<dbReference type="InterPro" id="IPR001564">
    <property type="entry name" value="Nucleoside_diP_kinase"/>
</dbReference>
<gene>
    <name evidence="9" type="primary">Contig10794.g11542</name>
    <name evidence="9" type="ORF">STYLEM_20261</name>
</gene>
<dbReference type="InterPro" id="IPR034907">
    <property type="entry name" value="NDK-like_dom"/>
</dbReference>
<dbReference type="PROSITE" id="PS51336">
    <property type="entry name" value="DM10"/>
    <property type="match status" value="1"/>
</dbReference>
<evidence type="ECO:0000256" key="1">
    <source>
        <dbReference type="ARBA" id="ARBA00004138"/>
    </source>
</evidence>
<protein>
    <submittedName>
        <fullName evidence="9">Nucleoside diphosphate kinase</fullName>
    </submittedName>
</protein>
<dbReference type="GO" id="GO:0005879">
    <property type="term" value="C:axonemal microtubule"/>
    <property type="evidence" value="ECO:0007669"/>
    <property type="project" value="TreeGrafter"/>
</dbReference>
<evidence type="ECO:0000256" key="2">
    <source>
        <dbReference type="ARBA" id="ARBA00004245"/>
    </source>
</evidence>
<sequence length="374" mass="42920">MAFIAEWYDKLACIEKPFRFIFYPIENALEIIDLKTKKLFLKKIKHDAITLQDLYIGNTLDVYGRRFKIVEFADQVTKEMLFSKKERTFAIIKPDAYTNIGKILDIILNNGFQINRMLMLRLNEEMVQLLYPEQALKAYFRELQRFLTSDLVVGLELVGDNSIERLKALAGSGNSYSLGTGQDRSTIRAIFGSDGLKNAIHVAQDEQRYKSEIDIFFNDKYKYCQPAILNNCSLLLIKPHVIQSGQAGRIIDRVLEEGFEISAMQTFFLDRATAEEFFELYKGVLPEYSLMIDQMVSGPTIALEVRQDNVIQGLKAVCGCYDPKVGLGKGEQNTLRQLFGIDRVRNAVHCTDVKEEGVLECEYFFVLMQERKTQ</sequence>
<dbReference type="SMART" id="SM00676">
    <property type="entry name" value="DM10"/>
    <property type="match status" value="1"/>
</dbReference>
<dbReference type="InterPro" id="IPR006602">
    <property type="entry name" value="DM10_dom"/>
</dbReference>
<evidence type="ECO:0000259" key="8">
    <source>
        <dbReference type="PROSITE" id="PS51336"/>
    </source>
</evidence>
<dbReference type="CDD" id="cd04412">
    <property type="entry name" value="NDPk7B"/>
    <property type="match status" value="1"/>
</dbReference>
<dbReference type="AlphaFoldDB" id="A0A078BA39"/>
<proteinExistence type="inferred from homology"/>
<feature type="domain" description="DM10" evidence="8">
    <location>
        <begin position="1"/>
        <end position="85"/>
    </location>
</feature>
<comment type="similarity">
    <text evidence="6 7">Belongs to the NDK family.</text>
</comment>